<dbReference type="PANTHER" id="PTHR43297">
    <property type="entry name" value="OLIGOPEPTIDE TRANSPORT ATP-BINDING PROTEIN APPD"/>
    <property type="match status" value="1"/>
</dbReference>
<keyword evidence="3" id="KW-0813">Transport</keyword>
<protein>
    <submittedName>
        <fullName evidence="9">ABC transporter ATP-binding protein</fullName>
    </submittedName>
</protein>
<evidence type="ECO:0000313" key="10">
    <source>
        <dbReference type="Proteomes" id="UP001627408"/>
    </source>
</evidence>
<dbReference type="Pfam" id="PF00005">
    <property type="entry name" value="ABC_tran"/>
    <property type="match status" value="1"/>
</dbReference>
<dbReference type="SUPFAM" id="SSF52540">
    <property type="entry name" value="P-loop containing nucleoside triphosphate hydrolases"/>
    <property type="match status" value="1"/>
</dbReference>
<dbReference type="RefSeq" id="WP_407593579.1">
    <property type="nucleotide sequence ID" value="NZ_JBHDIY010000002.1"/>
</dbReference>
<proteinExistence type="inferred from homology"/>
<sequence>MSMLSVRDLGVAFGAVQPLSGVSFDVGKGETLGIVGESGSGKSLTAMSVMGLLPLSGGRITGGTVEFDGQDLTKLPERAYRKLRGGRIGLITQNPMTSLDPLKKIGPQVDDVAKLHLGLDATKARARTEEILGTLRIPEPALICDRYPHQMSGGMKQRIVIAMALAADPDVLIADEPTTALDVTVQAQIIRLLDDLVKERDLALVLITHDMSVVAQTCDKVVVMYAGRAVEHGPVEEIFDRPRHPYTQALIACIPRGLDEATRLTGIEGTVPTVVNYPDGCPFHPRCPRAEAICATDPPDFSVHGDSAAACHFAEVAHAEPA</sequence>
<evidence type="ECO:0000256" key="5">
    <source>
        <dbReference type="ARBA" id="ARBA00022741"/>
    </source>
</evidence>
<dbReference type="PANTHER" id="PTHR43297:SF2">
    <property type="entry name" value="DIPEPTIDE TRANSPORT ATP-BINDING PROTEIN DPPD"/>
    <property type="match status" value="1"/>
</dbReference>
<dbReference type="SMART" id="SM00382">
    <property type="entry name" value="AAA"/>
    <property type="match status" value="1"/>
</dbReference>
<keyword evidence="7" id="KW-0472">Membrane</keyword>
<comment type="subcellular location">
    <subcellularLocation>
        <location evidence="1">Cell inner membrane</location>
        <topology evidence="1">Peripheral membrane protein</topology>
    </subcellularLocation>
</comment>
<keyword evidence="5" id="KW-0547">Nucleotide-binding</keyword>
<comment type="caution">
    <text evidence="9">The sequence shown here is derived from an EMBL/GenBank/DDBJ whole genome shotgun (WGS) entry which is preliminary data.</text>
</comment>
<evidence type="ECO:0000256" key="4">
    <source>
        <dbReference type="ARBA" id="ARBA00022475"/>
    </source>
</evidence>
<dbReference type="NCBIfam" id="TIGR01727">
    <property type="entry name" value="oligo_HPY"/>
    <property type="match status" value="1"/>
</dbReference>
<dbReference type="InterPro" id="IPR027417">
    <property type="entry name" value="P-loop_NTPase"/>
</dbReference>
<dbReference type="InterPro" id="IPR003439">
    <property type="entry name" value="ABC_transporter-like_ATP-bd"/>
</dbReference>
<dbReference type="InterPro" id="IPR050388">
    <property type="entry name" value="ABC_Ni/Peptide_Import"/>
</dbReference>
<dbReference type="PROSITE" id="PS50893">
    <property type="entry name" value="ABC_TRANSPORTER_2"/>
    <property type="match status" value="1"/>
</dbReference>
<evidence type="ECO:0000313" key="9">
    <source>
        <dbReference type="EMBL" id="MFL4471724.1"/>
    </source>
</evidence>
<dbReference type="CDD" id="cd03257">
    <property type="entry name" value="ABC_NikE_OppD_transporters"/>
    <property type="match status" value="1"/>
</dbReference>
<accession>A0ABW8V0F3</accession>
<evidence type="ECO:0000259" key="8">
    <source>
        <dbReference type="PROSITE" id="PS50893"/>
    </source>
</evidence>
<dbReference type="InterPro" id="IPR013563">
    <property type="entry name" value="Oligopep_ABC_C"/>
</dbReference>
<evidence type="ECO:0000256" key="6">
    <source>
        <dbReference type="ARBA" id="ARBA00022840"/>
    </source>
</evidence>
<organism evidence="9 10">
    <name type="scientific">Tateyamaria armeniaca</name>
    <dbReference type="NCBI Taxonomy" id="2518930"/>
    <lineage>
        <taxon>Bacteria</taxon>
        <taxon>Pseudomonadati</taxon>
        <taxon>Pseudomonadota</taxon>
        <taxon>Alphaproteobacteria</taxon>
        <taxon>Rhodobacterales</taxon>
        <taxon>Roseobacteraceae</taxon>
        <taxon>Tateyamaria</taxon>
    </lineage>
</organism>
<feature type="domain" description="ABC transporter" evidence="8">
    <location>
        <begin position="4"/>
        <end position="251"/>
    </location>
</feature>
<keyword evidence="6 9" id="KW-0067">ATP-binding</keyword>
<dbReference type="EMBL" id="JBHDIY010000002">
    <property type="protein sequence ID" value="MFL4471724.1"/>
    <property type="molecule type" value="Genomic_DNA"/>
</dbReference>
<evidence type="ECO:0000256" key="1">
    <source>
        <dbReference type="ARBA" id="ARBA00004417"/>
    </source>
</evidence>
<dbReference type="Proteomes" id="UP001627408">
    <property type="component" value="Unassembled WGS sequence"/>
</dbReference>
<dbReference type="PROSITE" id="PS00211">
    <property type="entry name" value="ABC_TRANSPORTER_1"/>
    <property type="match status" value="1"/>
</dbReference>
<reference evidence="9 10" key="1">
    <citation type="submission" date="2024-08" db="EMBL/GenBank/DDBJ databases">
        <title>Tateyamaria sp. nov., isolated from marine algae.</title>
        <authorList>
            <person name="Choi B.J."/>
            <person name="Kim J.M."/>
            <person name="Lee J.K."/>
            <person name="Choi D.G."/>
            <person name="Bayburt H."/>
            <person name="Baek J.H."/>
            <person name="Han D.M."/>
            <person name="Jeon C.O."/>
        </authorList>
    </citation>
    <scope>NUCLEOTIDE SEQUENCE [LARGE SCALE GENOMIC DNA]</scope>
    <source>
        <strain evidence="9 10">KMU-156</strain>
    </source>
</reference>
<dbReference type="InterPro" id="IPR017871">
    <property type="entry name" value="ABC_transporter-like_CS"/>
</dbReference>
<evidence type="ECO:0000256" key="3">
    <source>
        <dbReference type="ARBA" id="ARBA00022448"/>
    </source>
</evidence>
<name>A0ABW8V0F3_9RHOB</name>
<keyword evidence="4" id="KW-1003">Cell membrane</keyword>
<dbReference type="GO" id="GO:0005524">
    <property type="term" value="F:ATP binding"/>
    <property type="evidence" value="ECO:0007669"/>
    <property type="project" value="UniProtKB-KW"/>
</dbReference>
<dbReference type="InterPro" id="IPR003593">
    <property type="entry name" value="AAA+_ATPase"/>
</dbReference>
<evidence type="ECO:0000256" key="7">
    <source>
        <dbReference type="ARBA" id="ARBA00023136"/>
    </source>
</evidence>
<evidence type="ECO:0000256" key="2">
    <source>
        <dbReference type="ARBA" id="ARBA00005417"/>
    </source>
</evidence>
<dbReference type="Gene3D" id="3.40.50.300">
    <property type="entry name" value="P-loop containing nucleotide triphosphate hydrolases"/>
    <property type="match status" value="1"/>
</dbReference>
<keyword evidence="10" id="KW-1185">Reference proteome</keyword>
<dbReference type="Pfam" id="PF08352">
    <property type="entry name" value="oligo_HPY"/>
    <property type="match status" value="1"/>
</dbReference>
<gene>
    <name evidence="9" type="ORF">ACERZ8_18255</name>
</gene>
<comment type="similarity">
    <text evidence="2">Belongs to the ABC transporter superfamily.</text>
</comment>